<gene>
    <name evidence="2" type="ORF">BN970_05800</name>
</gene>
<evidence type="ECO:0000313" key="3">
    <source>
        <dbReference type="Proteomes" id="UP000182227"/>
    </source>
</evidence>
<accession>A0A0U1DVG0</accession>
<proteinExistence type="predicted"/>
<organism evidence="2 3">
    <name type="scientific">Mycolicibacterium conceptionense</name>
    <dbReference type="NCBI Taxonomy" id="451644"/>
    <lineage>
        <taxon>Bacteria</taxon>
        <taxon>Bacillati</taxon>
        <taxon>Actinomycetota</taxon>
        <taxon>Actinomycetes</taxon>
        <taxon>Mycobacteriales</taxon>
        <taxon>Mycobacteriaceae</taxon>
        <taxon>Mycolicibacterium</taxon>
    </lineage>
</organism>
<dbReference type="InterPro" id="IPR012728">
    <property type="entry name" value="Pls/PosA_C"/>
</dbReference>
<keyword evidence="1" id="KW-0472">Membrane</keyword>
<feature type="transmembrane region" description="Helical" evidence="1">
    <location>
        <begin position="203"/>
        <end position="223"/>
    </location>
</feature>
<dbReference type="Proteomes" id="UP000182227">
    <property type="component" value="Unassembled WGS sequence"/>
</dbReference>
<dbReference type="AlphaFoldDB" id="A0A0U1DVG0"/>
<dbReference type="SUPFAM" id="SSF51161">
    <property type="entry name" value="Trimeric LpxA-like enzymes"/>
    <property type="match status" value="2"/>
</dbReference>
<protein>
    <submittedName>
        <fullName evidence="2">Non-ribosomal peptide synthetase</fullName>
    </submittedName>
</protein>
<evidence type="ECO:0000256" key="1">
    <source>
        <dbReference type="SAM" id="Phobius"/>
    </source>
</evidence>
<feature type="transmembrane region" description="Helical" evidence="1">
    <location>
        <begin position="229"/>
        <end position="254"/>
    </location>
</feature>
<name>A0A0U1DVG0_9MYCO</name>
<reference evidence="2 3" key="1">
    <citation type="submission" date="2015-03" db="EMBL/GenBank/DDBJ databases">
        <authorList>
            <person name="Murphy D."/>
        </authorList>
    </citation>
    <scope>NUCLEOTIDE SEQUENCE [LARGE SCALE GENOMIC DNA]</scope>
    <source>
        <strain evidence="2 3">D16</strain>
    </source>
</reference>
<feature type="transmembrane region" description="Helical" evidence="1">
    <location>
        <begin position="6"/>
        <end position="28"/>
    </location>
</feature>
<keyword evidence="1" id="KW-0812">Transmembrane</keyword>
<dbReference type="NCBIfam" id="TIGR02353">
    <property type="entry name" value="NRPS_term_dom"/>
    <property type="match status" value="1"/>
</dbReference>
<keyword evidence="1" id="KW-1133">Transmembrane helix</keyword>
<dbReference type="EMBL" id="CTEF01000006">
    <property type="protein sequence ID" value="CQD23420.1"/>
    <property type="molecule type" value="Genomic_DNA"/>
</dbReference>
<dbReference type="InterPro" id="IPR011004">
    <property type="entry name" value="Trimer_LpxA-like_sf"/>
</dbReference>
<sequence>MDPLAAVVSLLTYAALTVIGVRILSVRLSEGYHPVRSRVGWQLWTTERLMDAARNYLFPIYASLLTPWWLRLLGAKVGKDTEISTALFTPKFTEVQDGAFLADDTMVASYELGGGWIHVAKATIGKRAFLGNSGITQPGRKVPNDGLVAVLSATPHKAKAGSSWLGSPPVRLRRNATAADALRTFHPSPRLKIMRSAVETCRLIPVIVTFAIGVAVLGAVQAVTIRFGFLWAALTAGVVLLIAGLVAGTIAVIAKWLVVGRIHAVEHPLWSSFVWRNEVSDTFVETVAAPWFARAASGTPVMNLWLRGLGASIGRGVWCETYWLPEADLVKLGTAATVNRGCVVQTHLFHDRIMRLDSVVLEEGSTLGPHCVALPAARLAPAPPSAPAHW</sequence>
<evidence type="ECO:0000313" key="2">
    <source>
        <dbReference type="EMBL" id="CQD23420.1"/>
    </source>
</evidence>